<organism evidence="5 6">
    <name type="scientific">Isoalcanivorax pacificus W11-5</name>
    <dbReference type="NCBI Taxonomy" id="391936"/>
    <lineage>
        <taxon>Bacteria</taxon>
        <taxon>Pseudomonadati</taxon>
        <taxon>Pseudomonadota</taxon>
        <taxon>Gammaproteobacteria</taxon>
        <taxon>Oceanospirillales</taxon>
        <taxon>Alcanivoracaceae</taxon>
        <taxon>Isoalcanivorax</taxon>
    </lineage>
</organism>
<dbReference type="InterPro" id="IPR000566">
    <property type="entry name" value="Lipocln_cytosolic_FA-bd_dom"/>
</dbReference>
<evidence type="ECO:0000313" key="5">
    <source>
        <dbReference type="EMBL" id="AJD47797.1"/>
    </source>
</evidence>
<comment type="subunit">
    <text evidence="2">Homodimer.</text>
</comment>
<evidence type="ECO:0000259" key="4">
    <source>
        <dbReference type="Pfam" id="PF08212"/>
    </source>
</evidence>
<dbReference type="KEGG" id="apac:S7S_06905"/>
<dbReference type="PIRSF" id="PIRSF036893">
    <property type="entry name" value="Lipocalin_ApoD"/>
    <property type="match status" value="1"/>
</dbReference>
<dbReference type="AlphaFoldDB" id="A0A0B4XNB0"/>
<comment type="function">
    <text evidence="2">Involved in the storage or transport of lipids necessary for membrane maintenance under stressful conditions. Displays a binding preference for lysophospholipids.</text>
</comment>
<dbReference type="HOGENOM" id="CLU_068449_3_1_6"/>
<protein>
    <recommendedName>
        <fullName evidence="2">Outer membrane lipoprotein Blc</fullName>
    </recommendedName>
</protein>
<dbReference type="PANTHER" id="PTHR10612">
    <property type="entry name" value="APOLIPOPROTEIN D"/>
    <property type="match status" value="1"/>
</dbReference>
<dbReference type="InterPro" id="IPR002446">
    <property type="entry name" value="Lipocalin_bac"/>
</dbReference>
<dbReference type="GO" id="GO:0008289">
    <property type="term" value="F:lipid binding"/>
    <property type="evidence" value="ECO:0007669"/>
    <property type="project" value="UniProtKB-UniRule"/>
</dbReference>
<accession>A0A0B4XNB0</accession>
<sequence>MMMLATLLPGCGGKPADLPVMEQVDLARYTGLWYEIARLPAFFQRGCYDATALYTLNNDGTLAVLNRCLQQGDSREIEGTATSMDDTHARLKVRFDSWLTRLLPAGDYWIVHVDADYQRAVVGTPDRDYLWLLARTPEISNSDYRHMVEIAAGLDFPVDELVVNRDLRPQ</sequence>
<evidence type="ECO:0000313" key="6">
    <source>
        <dbReference type="Proteomes" id="UP000006764"/>
    </source>
</evidence>
<keyword evidence="2" id="KW-0998">Cell outer membrane</keyword>
<dbReference type="STRING" id="391936.S7S_06905"/>
<feature type="lipid moiety-binding region" description="N-palmitoyl cysteine" evidence="3">
    <location>
        <position position="11"/>
    </location>
</feature>
<comment type="similarity">
    <text evidence="1 2">Belongs to the calycin superfamily. Lipocalin family.</text>
</comment>
<dbReference type="InterPro" id="IPR047202">
    <property type="entry name" value="Lipocalin_Blc-like_dom"/>
</dbReference>
<dbReference type="PROSITE" id="PS00213">
    <property type="entry name" value="LIPOCALIN"/>
    <property type="match status" value="1"/>
</dbReference>
<proteinExistence type="inferred from homology"/>
<dbReference type="EMBL" id="CP004387">
    <property type="protein sequence ID" value="AJD47797.1"/>
    <property type="molecule type" value="Genomic_DNA"/>
</dbReference>
<dbReference type="GO" id="GO:0006950">
    <property type="term" value="P:response to stress"/>
    <property type="evidence" value="ECO:0007669"/>
    <property type="project" value="UniProtKB-ARBA"/>
</dbReference>
<name>A0A0B4XNB0_9GAMM</name>
<dbReference type="GO" id="GO:0009279">
    <property type="term" value="C:cell outer membrane"/>
    <property type="evidence" value="ECO:0007669"/>
    <property type="project" value="UniProtKB-SubCell"/>
</dbReference>
<keyword evidence="2" id="KW-0472">Membrane</keyword>
<dbReference type="SUPFAM" id="SSF50814">
    <property type="entry name" value="Lipocalins"/>
    <property type="match status" value="1"/>
</dbReference>
<dbReference type="CDD" id="cd19438">
    <property type="entry name" value="lipocalin_Blc-like"/>
    <property type="match status" value="1"/>
</dbReference>
<dbReference type="Gene3D" id="2.40.128.20">
    <property type="match status" value="1"/>
</dbReference>
<dbReference type="InterPro" id="IPR022272">
    <property type="entry name" value="Lipocalin_CS"/>
</dbReference>
<keyword evidence="3" id="KW-0564">Palmitate</keyword>
<dbReference type="InterPro" id="IPR022271">
    <property type="entry name" value="Lipocalin_ApoD"/>
</dbReference>
<keyword evidence="2 3" id="KW-0449">Lipoprotein</keyword>
<dbReference type="Proteomes" id="UP000006764">
    <property type="component" value="Chromosome"/>
</dbReference>
<dbReference type="InterPro" id="IPR012674">
    <property type="entry name" value="Calycin"/>
</dbReference>
<keyword evidence="6" id="KW-1185">Reference proteome</keyword>
<gene>
    <name evidence="5" type="ORF">S7S_06905</name>
</gene>
<feature type="lipid moiety-binding region" description="S-diacylglycerol cysteine" evidence="3">
    <location>
        <position position="11"/>
    </location>
</feature>
<dbReference type="PRINTS" id="PR01171">
    <property type="entry name" value="BCTLIPOCALIN"/>
</dbReference>
<comment type="subcellular location">
    <subcellularLocation>
        <location evidence="2">Cell outer membrane</location>
    </subcellularLocation>
</comment>
<evidence type="ECO:0000256" key="1">
    <source>
        <dbReference type="ARBA" id="ARBA00006889"/>
    </source>
</evidence>
<keyword evidence="2" id="KW-0446">Lipid-binding</keyword>
<dbReference type="PANTHER" id="PTHR10612:SF34">
    <property type="entry name" value="APOLIPOPROTEIN D"/>
    <property type="match status" value="1"/>
</dbReference>
<dbReference type="Pfam" id="PF08212">
    <property type="entry name" value="Lipocalin_2"/>
    <property type="match status" value="1"/>
</dbReference>
<reference evidence="5 6" key="1">
    <citation type="journal article" date="2012" name="J. Bacteriol.">
        <title>Genome sequence of an alkane-degrading bacterium, Alcanivorax pacificus type strain W11-5, isolated from deep sea sediment.</title>
        <authorList>
            <person name="Lai Q."/>
            <person name="Shao Z."/>
        </authorList>
    </citation>
    <scope>NUCLEOTIDE SEQUENCE [LARGE SCALE GENOMIC DNA]</scope>
    <source>
        <strain evidence="5 6">W11-5</strain>
    </source>
</reference>
<feature type="domain" description="Lipocalin/cytosolic fatty-acid binding" evidence="4">
    <location>
        <begin position="24"/>
        <end position="163"/>
    </location>
</feature>
<evidence type="ECO:0000256" key="3">
    <source>
        <dbReference type="PIRSR" id="PIRSR036893-52"/>
    </source>
</evidence>
<evidence type="ECO:0000256" key="2">
    <source>
        <dbReference type="PIRNR" id="PIRNR036893"/>
    </source>
</evidence>